<protein>
    <submittedName>
        <fullName evidence="2">Uncharacterized protein</fullName>
    </submittedName>
</protein>
<evidence type="ECO:0000256" key="1">
    <source>
        <dbReference type="SAM" id="MobiDB-lite"/>
    </source>
</evidence>
<evidence type="ECO:0000313" key="4">
    <source>
        <dbReference type="Proteomes" id="UP000467841"/>
    </source>
</evidence>
<evidence type="ECO:0000313" key="3">
    <source>
        <dbReference type="EMBL" id="CAA7052633.1"/>
    </source>
</evidence>
<feature type="compositionally biased region" description="Low complexity" evidence="1">
    <location>
        <begin position="10"/>
        <end position="23"/>
    </location>
</feature>
<dbReference type="EMBL" id="CACVBM020001505">
    <property type="protein sequence ID" value="CAA7052633.1"/>
    <property type="molecule type" value="Genomic_DNA"/>
</dbReference>
<feature type="region of interest" description="Disordered" evidence="1">
    <location>
        <begin position="1"/>
        <end position="40"/>
    </location>
</feature>
<dbReference type="AlphaFoldDB" id="A0A6D2HSW7"/>
<proteinExistence type="predicted"/>
<dbReference type="InterPro" id="IPR004252">
    <property type="entry name" value="Probable_transposase_24"/>
</dbReference>
<dbReference type="Pfam" id="PF03004">
    <property type="entry name" value="Transposase_24"/>
    <property type="match status" value="1"/>
</dbReference>
<gene>
    <name evidence="3" type="ORF">MERR_LOCUS39868</name>
    <name evidence="2" type="ORF">MERR_LOCUS6018</name>
</gene>
<organism evidence="2 4">
    <name type="scientific">Microthlaspi erraticum</name>
    <dbReference type="NCBI Taxonomy" id="1685480"/>
    <lineage>
        <taxon>Eukaryota</taxon>
        <taxon>Viridiplantae</taxon>
        <taxon>Streptophyta</taxon>
        <taxon>Embryophyta</taxon>
        <taxon>Tracheophyta</taxon>
        <taxon>Spermatophyta</taxon>
        <taxon>Magnoliopsida</taxon>
        <taxon>eudicotyledons</taxon>
        <taxon>Gunneridae</taxon>
        <taxon>Pentapetalae</taxon>
        <taxon>rosids</taxon>
        <taxon>malvids</taxon>
        <taxon>Brassicales</taxon>
        <taxon>Brassicaceae</taxon>
        <taxon>Coluteocarpeae</taxon>
        <taxon>Microthlaspi</taxon>
    </lineage>
</organism>
<reference evidence="2 4" key="1">
    <citation type="submission" date="2020-01" db="EMBL/GenBank/DDBJ databases">
        <authorList>
            <person name="Mishra B."/>
        </authorList>
    </citation>
    <scope>NUCLEOTIDE SEQUENCE [LARGE SCALE GENOMIC DNA]</scope>
</reference>
<feature type="compositionally biased region" description="Polar residues" evidence="1">
    <location>
        <begin position="24"/>
        <end position="40"/>
    </location>
</feature>
<dbReference type="Proteomes" id="UP000467841">
    <property type="component" value="Unassembled WGS sequence"/>
</dbReference>
<dbReference type="EMBL" id="CACVBM020000421">
    <property type="protein sequence ID" value="CAA7018783.1"/>
    <property type="molecule type" value="Genomic_DNA"/>
</dbReference>
<accession>A0A6D2HSW7</accession>
<dbReference type="OrthoDB" id="1110423at2759"/>
<keyword evidence="4" id="KW-1185">Reference proteome</keyword>
<name>A0A6D2HSW7_9BRAS</name>
<sequence length="264" mass="29717">MSSSGQTNLGSSCSTQGGQSSTQPPLSHSPSFQVPESESSARAAPRVQVLTVDQVLLQEGRHLLTQLHPLLQDEATWFGISNNGITKCILRMLHSLLKHPYPTYSSMPADEKEMWFRTFAQEFNWDSVYTSLVRTCFHQAAASSFTHNMNEWKAKWKKGSQKKPKGMNAFVWQEMPKHWLLPETENDSLIHSNNRMSNRNGLGISVHNSGATSTKTRQLQMTKEAGCVCPDYLTLVEDTHTNKKTGEIQDPAIRDIVETVKKRK</sequence>
<evidence type="ECO:0000313" key="2">
    <source>
        <dbReference type="EMBL" id="CAA7018783.1"/>
    </source>
</evidence>